<dbReference type="InterPro" id="IPR015940">
    <property type="entry name" value="UBA"/>
</dbReference>
<gene>
    <name evidence="4" type="primary">Ubl7</name>
    <name evidence="4" type="ORF">GWK47_036256</name>
</gene>
<dbReference type="InterPro" id="IPR015496">
    <property type="entry name" value="Ubiquilin"/>
</dbReference>
<name>A0A8J4YML3_CHIOP</name>
<dbReference type="EMBL" id="JACEEZ010004211">
    <property type="protein sequence ID" value="KAG0726581.1"/>
    <property type="molecule type" value="Genomic_DNA"/>
</dbReference>
<organism evidence="4 5">
    <name type="scientific">Chionoecetes opilio</name>
    <name type="common">Atlantic snow crab</name>
    <name type="synonym">Cancer opilio</name>
    <dbReference type="NCBI Taxonomy" id="41210"/>
    <lineage>
        <taxon>Eukaryota</taxon>
        <taxon>Metazoa</taxon>
        <taxon>Ecdysozoa</taxon>
        <taxon>Arthropoda</taxon>
        <taxon>Crustacea</taxon>
        <taxon>Multicrustacea</taxon>
        <taxon>Malacostraca</taxon>
        <taxon>Eumalacostraca</taxon>
        <taxon>Eucarida</taxon>
        <taxon>Decapoda</taxon>
        <taxon>Pleocyemata</taxon>
        <taxon>Brachyura</taxon>
        <taxon>Eubrachyura</taxon>
        <taxon>Majoidea</taxon>
        <taxon>Majidae</taxon>
        <taxon>Chionoecetes</taxon>
    </lineage>
</organism>
<dbReference type="GO" id="GO:0031593">
    <property type="term" value="F:polyubiquitin modification-dependent protein binding"/>
    <property type="evidence" value="ECO:0007669"/>
    <property type="project" value="TreeGrafter"/>
</dbReference>
<dbReference type="GO" id="GO:0005829">
    <property type="term" value="C:cytosol"/>
    <property type="evidence" value="ECO:0007669"/>
    <property type="project" value="TreeGrafter"/>
</dbReference>
<dbReference type="InterPro" id="IPR000626">
    <property type="entry name" value="Ubiquitin-like_dom"/>
</dbReference>
<dbReference type="PROSITE" id="PS50030">
    <property type="entry name" value="UBA"/>
    <property type="match status" value="1"/>
</dbReference>
<dbReference type="Gene3D" id="1.10.8.10">
    <property type="entry name" value="DNA helicase RuvA subunit, C-terminal domain"/>
    <property type="match status" value="1"/>
</dbReference>
<dbReference type="Gene3D" id="3.10.20.90">
    <property type="entry name" value="Phosphatidylinositol 3-kinase Catalytic Subunit, Chain A, domain 1"/>
    <property type="match status" value="1"/>
</dbReference>
<dbReference type="OrthoDB" id="10016665at2759"/>
<feature type="region of interest" description="Disordered" evidence="1">
    <location>
        <begin position="350"/>
        <end position="369"/>
    </location>
</feature>
<dbReference type="CDD" id="cd17039">
    <property type="entry name" value="Ubl_ubiquitin_like"/>
    <property type="match status" value="1"/>
</dbReference>
<evidence type="ECO:0000313" key="5">
    <source>
        <dbReference type="Proteomes" id="UP000770661"/>
    </source>
</evidence>
<sequence>MIKIELCCASQLIGKMATVYLGLRLKSRKLERVTLDNVDLNDTVDSVRQKAAAQSNTTPEKIELVHCGVVLQGSDSLNDAGITSGSMIHCFPKSEDSIPPATPLSLPEVQTLLVALRNVTSRPNFRDFVQKLRRPDMVEKILASCPIVRHDPAALAMLQDPELFQGLTNVENLTKLVESWPEVGRVAQYVTSLSPSEFPSPRRSHHVSYSIDALSDDDQMEADQLISLTSVVSPFTPLLGLTQSEDSTGGGGSRASGSVSFQPITPAQLAAALASATGGGAGGGGGGGSSNSNGGASGQPTSAPRSIPTTPSVATTTPFNTPAFSVGGPTAPGPITQEMFSNALQNALAASASRASGPPSSASSGPPSTVQIANIEESLQLMREMGIPNEDLSREALQATNGDVQAAVNLIFAQWMADD</sequence>
<dbReference type="SMART" id="SM00165">
    <property type="entry name" value="UBA"/>
    <property type="match status" value="1"/>
</dbReference>
<dbReference type="SUPFAM" id="SSF54236">
    <property type="entry name" value="Ubiquitin-like"/>
    <property type="match status" value="1"/>
</dbReference>
<dbReference type="InterPro" id="IPR009060">
    <property type="entry name" value="UBA-like_sf"/>
</dbReference>
<dbReference type="Pfam" id="PF00240">
    <property type="entry name" value="ubiquitin"/>
    <property type="match status" value="1"/>
</dbReference>
<protein>
    <submittedName>
        <fullName evidence="4">Ubiquitin-like protein 7</fullName>
    </submittedName>
</protein>
<dbReference type="InterPro" id="IPR047878">
    <property type="entry name" value="UBL7_UBA"/>
</dbReference>
<proteinExistence type="predicted"/>
<feature type="region of interest" description="Disordered" evidence="1">
    <location>
        <begin position="277"/>
        <end position="330"/>
    </location>
</feature>
<evidence type="ECO:0000256" key="1">
    <source>
        <dbReference type="SAM" id="MobiDB-lite"/>
    </source>
</evidence>
<evidence type="ECO:0000313" key="4">
    <source>
        <dbReference type="EMBL" id="KAG0726581.1"/>
    </source>
</evidence>
<dbReference type="CDD" id="cd14326">
    <property type="entry name" value="UBA_UBL7"/>
    <property type="match status" value="1"/>
</dbReference>
<dbReference type="PROSITE" id="PS50053">
    <property type="entry name" value="UBIQUITIN_2"/>
    <property type="match status" value="1"/>
</dbReference>
<dbReference type="GO" id="GO:0006511">
    <property type="term" value="P:ubiquitin-dependent protein catabolic process"/>
    <property type="evidence" value="ECO:0007669"/>
    <property type="project" value="TreeGrafter"/>
</dbReference>
<dbReference type="InterPro" id="IPR029071">
    <property type="entry name" value="Ubiquitin-like_domsf"/>
</dbReference>
<feature type="compositionally biased region" description="Low complexity" evidence="1">
    <location>
        <begin position="350"/>
        <end position="368"/>
    </location>
</feature>
<feature type="compositionally biased region" description="Gly residues" evidence="1">
    <location>
        <begin position="277"/>
        <end position="289"/>
    </location>
</feature>
<comment type="caution">
    <text evidence="4">The sequence shown here is derived from an EMBL/GenBank/DDBJ whole genome shotgun (WGS) entry which is preliminary data.</text>
</comment>
<feature type="domain" description="UBA" evidence="2">
    <location>
        <begin position="374"/>
        <end position="414"/>
    </location>
</feature>
<dbReference type="Pfam" id="PF00627">
    <property type="entry name" value="UBA"/>
    <property type="match status" value="1"/>
</dbReference>
<dbReference type="PANTHER" id="PTHR10677:SF25">
    <property type="entry name" value="UBIQUITIN-LIKE PROTEIN 7"/>
    <property type="match status" value="1"/>
</dbReference>
<evidence type="ECO:0000259" key="3">
    <source>
        <dbReference type="PROSITE" id="PS50053"/>
    </source>
</evidence>
<keyword evidence="5" id="KW-1185">Reference proteome</keyword>
<evidence type="ECO:0000259" key="2">
    <source>
        <dbReference type="PROSITE" id="PS50030"/>
    </source>
</evidence>
<feature type="compositionally biased region" description="Polar residues" evidence="1">
    <location>
        <begin position="299"/>
        <end position="323"/>
    </location>
</feature>
<dbReference type="PANTHER" id="PTHR10677">
    <property type="entry name" value="UBIQUILIN"/>
    <property type="match status" value="1"/>
</dbReference>
<dbReference type="SUPFAM" id="SSF46934">
    <property type="entry name" value="UBA-like"/>
    <property type="match status" value="1"/>
</dbReference>
<feature type="domain" description="Ubiquitin-like" evidence="3">
    <location>
        <begin position="21"/>
        <end position="89"/>
    </location>
</feature>
<dbReference type="Proteomes" id="UP000770661">
    <property type="component" value="Unassembled WGS sequence"/>
</dbReference>
<accession>A0A8J4YML3</accession>
<dbReference type="AlphaFoldDB" id="A0A8J4YML3"/>
<reference evidence="4" key="1">
    <citation type="submission" date="2020-07" db="EMBL/GenBank/DDBJ databases">
        <title>The High-quality genome of the commercially important snow crab, Chionoecetes opilio.</title>
        <authorList>
            <person name="Jeong J.-H."/>
            <person name="Ryu S."/>
        </authorList>
    </citation>
    <scope>NUCLEOTIDE SEQUENCE</scope>
    <source>
        <strain evidence="4">MADBK_172401_WGS</strain>
        <tissue evidence="4">Digestive gland</tissue>
    </source>
</reference>